<feature type="compositionally biased region" description="Basic and acidic residues" evidence="1">
    <location>
        <begin position="596"/>
        <end position="605"/>
    </location>
</feature>
<feature type="region of interest" description="Disordered" evidence="1">
    <location>
        <begin position="279"/>
        <end position="317"/>
    </location>
</feature>
<feature type="compositionally biased region" description="Basic and acidic residues" evidence="1">
    <location>
        <begin position="550"/>
        <end position="582"/>
    </location>
</feature>
<feature type="compositionally biased region" description="Basic and acidic residues" evidence="1">
    <location>
        <begin position="308"/>
        <end position="317"/>
    </location>
</feature>
<dbReference type="AlphaFoldDB" id="A0A176WQ45"/>
<dbReference type="SUPFAM" id="SSF109993">
    <property type="entry name" value="VPS9 domain"/>
    <property type="match status" value="1"/>
</dbReference>
<dbReference type="InterPro" id="IPR041545">
    <property type="entry name" value="DUF5601"/>
</dbReference>
<dbReference type="FunFam" id="1.20.1050.80:FF:000007">
    <property type="entry name" value="Vacuolar protein sorting-associated protein 9A"/>
    <property type="match status" value="1"/>
</dbReference>
<feature type="region of interest" description="Disordered" evidence="1">
    <location>
        <begin position="406"/>
        <end position="454"/>
    </location>
</feature>
<feature type="domain" description="VPS9" evidence="2">
    <location>
        <begin position="108"/>
        <end position="252"/>
    </location>
</feature>
<evidence type="ECO:0000313" key="4">
    <source>
        <dbReference type="EMBL" id="OAE34432.1"/>
    </source>
</evidence>
<dbReference type="Pfam" id="PF18151">
    <property type="entry name" value="DUF5601"/>
    <property type="match status" value="1"/>
</dbReference>
<keyword evidence="5" id="KW-1185">Reference proteome</keyword>
<evidence type="ECO:0000259" key="2">
    <source>
        <dbReference type="PROSITE" id="PS51205"/>
    </source>
</evidence>
<dbReference type="GO" id="GO:0031267">
    <property type="term" value="F:small GTPase binding"/>
    <property type="evidence" value="ECO:0007669"/>
    <property type="project" value="TreeGrafter"/>
</dbReference>
<dbReference type="Gene3D" id="1.20.1050.80">
    <property type="entry name" value="VPS9 domain"/>
    <property type="match status" value="1"/>
</dbReference>
<dbReference type="InterPro" id="IPR003123">
    <property type="entry name" value="VPS9"/>
</dbReference>
<accession>A0A176WQ45</accession>
<dbReference type="PROSITE" id="PS51205">
    <property type="entry name" value="VPS9"/>
    <property type="match status" value="1"/>
</dbReference>
<feature type="compositionally biased region" description="Polar residues" evidence="1">
    <location>
        <begin position="279"/>
        <end position="294"/>
    </location>
</feature>
<evidence type="ECO:0000313" key="5">
    <source>
        <dbReference type="Proteomes" id="UP000077202"/>
    </source>
</evidence>
<organism evidence="4 5">
    <name type="scientific">Marchantia polymorpha subsp. ruderalis</name>
    <dbReference type="NCBI Taxonomy" id="1480154"/>
    <lineage>
        <taxon>Eukaryota</taxon>
        <taxon>Viridiplantae</taxon>
        <taxon>Streptophyta</taxon>
        <taxon>Embryophyta</taxon>
        <taxon>Marchantiophyta</taxon>
        <taxon>Marchantiopsida</taxon>
        <taxon>Marchantiidae</taxon>
        <taxon>Marchantiales</taxon>
        <taxon>Marchantiaceae</taxon>
        <taxon>Marchantia</taxon>
    </lineage>
</organism>
<dbReference type="Proteomes" id="UP001162541">
    <property type="component" value="Chromosome 7"/>
</dbReference>
<sequence length="605" mass="66274">MENNDIFNNSTAQLTVHDFLDRMRHPSAADLVRSIKTFIGEFLNNPPDPEKDSQSVQGFLASTESVFREHPLWATATEEEFESSGEGLEKYLMTKLWPRAFSPVPEDAEIDQRLSEKMTILQEFIRPEHLDIPKNSQNETSWLLAQKELRKINTYKAPRDKLVCILNCCRIINNLLVNVSMASNDNPPGADDFLPVLIYVVIKANPPQLHSNLQYILRYRHQGRLVSEASYFYTNLVSAESFIQNLDSSSLSMNPAEFEKRMQAGRLAIEGVNGVSSPSVNANKEVTASDVSLQKRTKSPSKPVLGTESDRVPGAKKEEQVVTKDAPAEAVGAPAVLSADKLEAGAAALVMEADKSGQLSKDYPFLYSSAGDLRVMDVEELLHEYKELVLRYVALRKAVESSVISEKPSTIVQKQDAETQDEVPGESSAGSDKPSTVVPKQETETQDAVPLDRSDAVLSGISGTTLSTSQPSANSDLRDEVSAGELVDAEVIDSNLEAHVLHKGDTTPPHVGTTTSEEVSPDKTIRPLSPSQKLMALADAEDVSDLQGLDTRDLGPLEVAEEKKGVGKTELENLDESNDKPNEITASHEGSPRTQSRLEEQSPPS</sequence>
<dbReference type="GO" id="GO:0005829">
    <property type="term" value="C:cytosol"/>
    <property type="evidence" value="ECO:0007669"/>
    <property type="project" value="TreeGrafter"/>
</dbReference>
<gene>
    <name evidence="4" type="ORF">AXG93_4875s1520</name>
    <name evidence="3" type="ORF">Mp_7g12500</name>
</gene>
<dbReference type="PANTHER" id="PTHR23101">
    <property type="entry name" value="RAB GDP/GTP EXCHANGE FACTOR"/>
    <property type="match status" value="1"/>
</dbReference>
<dbReference type="GO" id="GO:0016192">
    <property type="term" value="P:vesicle-mediated transport"/>
    <property type="evidence" value="ECO:0007669"/>
    <property type="project" value="InterPro"/>
</dbReference>
<evidence type="ECO:0000256" key="1">
    <source>
        <dbReference type="SAM" id="MobiDB-lite"/>
    </source>
</evidence>
<name>A0A176WQ45_MARPO</name>
<feature type="region of interest" description="Disordered" evidence="1">
    <location>
        <begin position="542"/>
        <end position="605"/>
    </location>
</feature>
<reference evidence="6" key="3">
    <citation type="journal article" date="2020" name="Curr. Biol.">
        <title>Chromatin organization in early land plants reveals an ancestral association between H3K27me3, transposons, and constitutive heterochromatin.</title>
        <authorList>
            <person name="Montgomery S.A."/>
            <person name="Tanizawa Y."/>
            <person name="Galik B."/>
            <person name="Wang N."/>
            <person name="Ito T."/>
            <person name="Mochizuki T."/>
            <person name="Akimcheva S."/>
            <person name="Bowman J.L."/>
            <person name="Cognat V."/>
            <person name="Marechal-Drouard L."/>
            <person name="Ekker H."/>
            <person name="Hong S.F."/>
            <person name="Kohchi T."/>
            <person name="Lin S.S."/>
            <person name="Liu L.D."/>
            <person name="Nakamura Y."/>
            <person name="Valeeva L.R."/>
            <person name="Shakirov E.V."/>
            <person name="Shippen D.E."/>
            <person name="Wei W.L."/>
            <person name="Yagura M."/>
            <person name="Yamaoka S."/>
            <person name="Yamato K.T."/>
            <person name="Liu C."/>
            <person name="Berger F."/>
        </authorList>
    </citation>
    <scope>NUCLEOTIDE SEQUENCE [LARGE SCALE GENOMIC DNA]</scope>
    <source>
        <strain evidence="6">Tak-1</strain>
    </source>
</reference>
<evidence type="ECO:0000313" key="3">
    <source>
        <dbReference type="EMBL" id="BBN17165.1"/>
    </source>
</evidence>
<dbReference type="EMBL" id="LVLJ01000408">
    <property type="protein sequence ID" value="OAE34432.1"/>
    <property type="molecule type" value="Genomic_DNA"/>
</dbReference>
<reference evidence="3" key="2">
    <citation type="journal article" date="2019" name="Curr. Biol.">
        <title>Chromatin organization in early land plants reveals an ancestral association between H3K27me3, transposons, and constitutive heterochromatin.</title>
        <authorList>
            <person name="Montgomery S.A."/>
            <person name="Tanizawa Y."/>
            <person name="Galik B."/>
            <person name="Wang N."/>
            <person name="Ito T."/>
            <person name="Mochizuki T."/>
            <person name="Akimcheva S."/>
            <person name="Bowman J."/>
            <person name="Cognat V."/>
            <person name="Drouard L."/>
            <person name="Ekker H."/>
            <person name="Houng S."/>
            <person name="Kohchi T."/>
            <person name="Lin S."/>
            <person name="Liu L.D."/>
            <person name="Nakamura Y."/>
            <person name="Valeeva L.R."/>
            <person name="Shakirov E.V."/>
            <person name="Shippen D.E."/>
            <person name="Wei W."/>
            <person name="Yagura M."/>
            <person name="Yamaoka S."/>
            <person name="Yamato K.T."/>
            <person name="Liu C."/>
            <person name="Berger F."/>
        </authorList>
    </citation>
    <scope>NUCLEOTIDE SEQUENCE [LARGE SCALE GENOMIC DNA]</scope>
    <source>
        <strain evidence="3">Tak-1</strain>
    </source>
</reference>
<dbReference type="PANTHER" id="PTHR23101:SF25">
    <property type="entry name" value="GTPASE-ACTIVATING PROTEIN AND VPS9 DOMAIN-CONTAINING PROTEIN 1"/>
    <property type="match status" value="1"/>
</dbReference>
<dbReference type="SMART" id="SM00167">
    <property type="entry name" value="VPS9"/>
    <property type="match status" value="1"/>
</dbReference>
<proteinExistence type="predicted"/>
<reference evidence="4 5" key="1">
    <citation type="submission" date="2016-03" db="EMBL/GenBank/DDBJ databases">
        <title>Mechanisms controlling the formation of the plant cell surface in tip-growing cells are functionally conserved among land plants.</title>
        <authorList>
            <person name="Honkanen S."/>
            <person name="Jones V.A."/>
            <person name="Morieri G."/>
            <person name="Champion C."/>
            <person name="Hetherington A.J."/>
            <person name="Kelly S."/>
            <person name="Saint-Marcoux D."/>
            <person name="Proust H."/>
            <person name="Prescott H."/>
            <person name="Dolan L."/>
        </authorList>
    </citation>
    <scope>NUCLEOTIDE SEQUENCE [LARGE SCALE GENOMIC DNA]</scope>
    <source>
        <strain evidence="5">cv. Tak-1 and cv. Tak-2</strain>
        <tissue evidence="4">Whole gametophyte</tissue>
    </source>
</reference>
<feature type="region of interest" description="Disordered" evidence="1">
    <location>
        <begin position="502"/>
        <end position="528"/>
    </location>
</feature>
<dbReference type="Gene3D" id="1.10.246.120">
    <property type="match status" value="1"/>
</dbReference>
<dbReference type="InterPro" id="IPR037191">
    <property type="entry name" value="VPS9_dom_sf"/>
</dbReference>
<protein>
    <recommendedName>
        <fullName evidence="2">VPS9 domain-containing protein</fullName>
    </recommendedName>
</protein>
<dbReference type="InterPro" id="IPR045046">
    <property type="entry name" value="Vps9-like"/>
</dbReference>
<dbReference type="Proteomes" id="UP000077202">
    <property type="component" value="Unassembled WGS sequence"/>
</dbReference>
<evidence type="ECO:0000313" key="6">
    <source>
        <dbReference type="Proteomes" id="UP001162541"/>
    </source>
</evidence>
<dbReference type="GO" id="GO:0005085">
    <property type="term" value="F:guanyl-nucleotide exchange factor activity"/>
    <property type="evidence" value="ECO:0007669"/>
    <property type="project" value="InterPro"/>
</dbReference>
<dbReference type="EMBL" id="AP019872">
    <property type="protein sequence ID" value="BBN17165.1"/>
    <property type="molecule type" value="Genomic_DNA"/>
</dbReference>
<dbReference type="Pfam" id="PF02204">
    <property type="entry name" value="VPS9"/>
    <property type="match status" value="1"/>
</dbReference>
<dbReference type="GO" id="GO:0030139">
    <property type="term" value="C:endocytic vesicle"/>
    <property type="evidence" value="ECO:0007669"/>
    <property type="project" value="TreeGrafter"/>
</dbReference>